<comment type="caution">
    <text evidence="2">The sequence shown here is derived from an EMBL/GenBank/DDBJ whole genome shotgun (WGS) entry which is preliminary data.</text>
</comment>
<evidence type="ECO:0000313" key="2">
    <source>
        <dbReference type="EMBL" id="MFC6671265.1"/>
    </source>
</evidence>
<feature type="compositionally biased region" description="Polar residues" evidence="1">
    <location>
        <begin position="185"/>
        <end position="194"/>
    </location>
</feature>
<feature type="region of interest" description="Disordered" evidence="1">
    <location>
        <begin position="1"/>
        <end position="304"/>
    </location>
</feature>
<sequence length="304" mass="32315">MGYLADIVADARDRRGTGLNPTCFEDAVELTVPGGSDTANSGTEAGNTVAPSQLPPEHAATIEPDDGEPKSFDVQPAREHVAAAKPAKGAAGSDGPASTQPTLHEHLLRLSQQTLVERSERILMQRRQPGAPAGADIGDTPASAQSPETTARGLDPQASPAAEAAAGKRAEVSVKAAARPVPEQGISQHRSVSYTEIRESRQQNGPMPREGREGREPLQRQLSHPVAQHGVTERPPPSPVSTAATWLREPAGPSRRSPSPQSAAPQLRIEQINVVVESTRPDKERRGGLERDPDPGSRYFLRSL</sequence>
<reference evidence="3" key="1">
    <citation type="journal article" date="2019" name="Int. J. Syst. Evol. Microbiol.">
        <title>The Global Catalogue of Microorganisms (GCM) 10K type strain sequencing project: providing services to taxonomists for standard genome sequencing and annotation.</title>
        <authorList>
            <consortium name="The Broad Institute Genomics Platform"/>
            <consortium name="The Broad Institute Genome Sequencing Center for Infectious Disease"/>
            <person name="Wu L."/>
            <person name="Ma J."/>
        </authorList>
    </citation>
    <scope>NUCLEOTIDE SEQUENCE [LARGE SCALE GENOMIC DNA]</scope>
    <source>
        <strain evidence="3">NBRC 111756</strain>
    </source>
</reference>
<feature type="compositionally biased region" description="Basic and acidic residues" evidence="1">
    <location>
        <begin position="67"/>
        <end position="82"/>
    </location>
</feature>
<proteinExistence type="predicted"/>
<protein>
    <submittedName>
        <fullName evidence="2">Uncharacterized protein</fullName>
    </submittedName>
</protein>
<feature type="compositionally biased region" description="Basic and acidic residues" evidence="1">
    <location>
        <begin position="209"/>
        <end position="218"/>
    </location>
</feature>
<evidence type="ECO:0000313" key="3">
    <source>
        <dbReference type="Proteomes" id="UP001596422"/>
    </source>
</evidence>
<organism evidence="2 3">
    <name type="scientific">Marinobacterium aestuariivivens</name>
    <dbReference type="NCBI Taxonomy" id="1698799"/>
    <lineage>
        <taxon>Bacteria</taxon>
        <taxon>Pseudomonadati</taxon>
        <taxon>Pseudomonadota</taxon>
        <taxon>Gammaproteobacteria</taxon>
        <taxon>Oceanospirillales</taxon>
        <taxon>Oceanospirillaceae</taxon>
        <taxon>Marinobacterium</taxon>
    </lineage>
</organism>
<keyword evidence="3" id="KW-1185">Reference proteome</keyword>
<dbReference type="Proteomes" id="UP001596422">
    <property type="component" value="Unassembled WGS sequence"/>
</dbReference>
<dbReference type="RefSeq" id="WP_379909777.1">
    <property type="nucleotide sequence ID" value="NZ_JBHSWE010000001.1"/>
</dbReference>
<evidence type="ECO:0000256" key="1">
    <source>
        <dbReference type="SAM" id="MobiDB-lite"/>
    </source>
</evidence>
<feature type="compositionally biased region" description="Polar residues" evidence="1">
    <location>
        <begin position="37"/>
        <end position="51"/>
    </location>
</feature>
<accession>A0ABW2A1C1</accession>
<feature type="compositionally biased region" description="Basic and acidic residues" evidence="1">
    <location>
        <begin position="279"/>
        <end position="295"/>
    </location>
</feature>
<dbReference type="EMBL" id="JBHSWE010000001">
    <property type="protein sequence ID" value="MFC6671265.1"/>
    <property type="molecule type" value="Genomic_DNA"/>
</dbReference>
<feature type="compositionally biased region" description="Low complexity" evidence="1">
    <location>
        <begin position="253"/>
        <end position="266"/>
    </location>
</feature>
<feature type="compositionally biased region" description="Low complexity" evidence="1">
    <location>
        <begin position="83"/>
        <end position="98"/>
    </location>
</feature>
<gene>
    <name evidence="2" type="ORF">ACFQDL_15145</name>
</gene>
<name>A0ABW2A1C1_9GAMM</name>